<dbReference type="Pfam" id="PF03548">
    <property type="entry name" value="LolA"/>
    <property type="match status" value="1"/>
</dbReference>
<dbReference type="KEGG" id="mbat:BN1208_0674"/>
<gene>
    <name evidence="10" type="primary">lolA</name>
    <name evidence="12" type="ORF">BN1208_0674</name>
</gene>
<dbReference type="GO" id="GO:0042597">
    <property type="term" value="C:periplasmic space"/>
    <property type="evidence" value="ECO:0007669"/>
    <property type="project" value="UniProtKB-SubCell"/>
</dbReference>
<evidence type="ECO:0000256" key="1">
    <source>
        <dbReference type="ARBA" id="ARBA00004418"/>
    </source>
</evidence>
<keyword evidence="5 10" id="KW-0813">Transport</keyword>
<feature type="signal peptide" evidence="10">
    <location>
        <begin position="1"/>
        <end position="17"/>
    </location>
</feature>
<dbReference type="OrthoDB" id="9787361at2"/>
<organism evidence="12 13">
    <name type="scientific">Candidatus Methylopumilus planktonicus</name>
    <dbReference type="NCBI Taxonomy" id="1581557"/>
    <lineage>
        <taxon>Bacteria</taxon>
        <taxon>Pseudomonadati</taxon>
        <taxon>Pseudomonadota</taxon>
        <taxon>Betaproteobacteria</taxon>
        <taxon>Nitrosomonadales</taxon>
        <taxon>Methylophilaceae</taxon>
        <taxon>Candidatus Methylopumilus</taxon>
    </lineage>
</organism>
<dbReference type="InterPro" id="IPR018323">
    <property type="entry name" value="OM_lipoprot_carrier_LolA_Pbac"/>
</dbReference>
<feature type="chain" id="PRO_5008985922" description="Outer-membrane lipoprotein carrier protein" evidence="10">
    <location>
        <begin position="18"/>
        <end position="335"/>
    </location>
</feature>
<dbReference type="STRING" id="1581557.BN1208_0674"/>
<dbReference type="Gene3D" id="2.50.20.10">
    <property type="entry name" value="Lipoprotein localisation LolA/LolB/LppX"/>
    <property type="match status" value="1"/>
</dbReference>
<dbReference type="InterPro" id="IPR032710">
    <property type="entry name" value="NTF2-like_dom_sf"/>
</dbReference>
<accession>A0A0D6EV09</accession>
<name>A0A0D6EV09_9PROT</name>
<dbReference type="InterPro" id="IPR029046">
    <property type="entry name" value="LolA/LolB/LppX"/>
</dbReference>
<dbReference type="GO" id="GO:0042953">
    <property type="term" value="P:lipoprotein transport"/>
    <property type="evidence" value="ECO:0007669"/>
    <property type="project" value="InterPro"/>
</dbReference>
<keyword evidence="8 10" id="KW-0653">Protein transport</keyword>
<evidence type="ECO:0000256" key="7">
    <source>
        <dbReference type="ARBA" id="ARBA00022764"/>
    </source>
</evidence>
<dbReference type="HOGENOM" id="CLU_828491_0_0_4"/>
<evidence type="ECO:0000256" key="8">
    <source>
        <dbReference type="ARBA" id="ARBA00022927"/>
    </source>
</evidence>
<dbReference type="SUPFAM" id="SSF54427">
    <property type="entry name" value="NTF2-like"/>
    <property type="match status" value="1"/>
</dbReference>
<evidence type="ECO:0000256" key="10">
    <source>
        <dbReference type="HAMAP-Rule" id="MF_00240"/>
    </source>
</evidence>
<proteinExistence type="inferred from homology"/>
<dbReference type="CDD" id="cd16325">
    <property type="entry name" value="LolA"/>
    <property type="match status" value="1"/>
</dbReference>
<sequence length="335" mass="37724" precursor="true">MIKLFSVFLIFSLNVSAEGISDLNAFLSNVSSMSSEFSQVVLDKKGLKLQDVEGVMLFKRPNKFRWDYLKPYQNQIISDGDRLYMYDQDLRQVSINPIAKVGGSTPLLIIAGKNIEKYFILKNIEAPVGGEANQNVIWVEAIPKEEGAGFTKIMLGLIENKLSVMQIVDAFEHITTISFKNAKFNVSLTDNDFLFKLPNGVDVFQNGGTSNNFSTTPNPNKNKDAELIAFANDWANAWSTKDIDLYLSKYAQDFKAPNGDALSLWQASRRQKISSQGKILVEIEDIKLITKVENLARIQFKQRYTSDKVSEISNKSLLVKKIDGEWLIQEEISGK</sequence>
<feature type="domain" description="Cds6 C-terminal" evidence="11">
    <location>
        <begin position="228"/>
        <end position="330"/>
    </location>
</feature>
<keyword evidence="9 10" id="KW-0143">Chaperone</keyword>
<keyword evidence="12" id="KW-0449">Lipoprotein</keyword>
<dbReference type="HAMAP" id="MF_00240">
    <property type="entry name" value="LolA"/>
    <property type="match status" value="1"/>
</dbReference>
<keyword evidence="13" id="KW-1185">Reference proteome</keyword>
<dbReference type="PANTHER" id="PTHR35869:SF1">
    <property type="entry name" value="OUTER-MEMBRANE LIPOPROTEIN CARRIER PROTEIN"/>
    <property type="match status" value="1"/>
</dbReference>
<reference evidence="13" key="1">
    <citation type="submission" date="2014-12" db="EMBL/GenBank/DDBJ databases">
        <authorList>
            <person name="Salcher M.M."/>
        </authorList>
    </citation>
    <scope>NUCLEOTIDE SEQUENCE [LARGE SCALE GENOMIC DNA]</scope>
    <source>
        <strain evidence="13">MMS-10A-171</strain>
    </source>
</reference>
<comment type="function">
    <text evidence="10">Participates in the translocation of lipoproteins from the inner membrane to the outer membrane. Only forms a complex with a lipoprotein if the residue after the N-terminal Cys is not an aspartate (The Asp acts as a targeting signal to indicate that the lipoprotein should stay in the inner membrane).</text>
</comment>
<evidence type="ECO:0000256" key="5">
    <source>
        <dbReference type="ARBA" id="ARBA00022448"/>
    </source>
</evidence>
<evidence type="ECO:0000256" key="6">
    <source>
        <dbReference type="ARBA" id="ARBA00022729"/>
    </source>
</evidence>
<comment type="subunit">
    <text evidence="3 10">Monomer.</text>
</comment>
<dbReference type="EMBL" id="LN827929">
    <property type="protein sequence ID" value="CEZ19560.1"/>
    <property type="molecule type" value="Genomic_DNA"/>
</dbReference>
<evidence type="ECO:0000256" key="2">
    <source>
        <dbReference type="ARBA" id="ARBA00007615"/>
    </source>
</evidence>
<evidence type="ECO:0000256" key="3">
    <source>
        <dbReference type="ARBA" id="ARBA00011245"/>
    </source>
</evidence>
<keyword evidence="6 10" id="KW-0732">Signal</keyword>
<evidence type="ECO:0000256" key="9">
    <source>
        <dbReference type="ARBA" id="ARBA00023186"/>
    </source>
</evidence>
<comment type="similarity">
    <text evidence="2 10">Belongs to the LolA family.</text>
</comment>
<evidence type="ECO:0000259" key="11">
    <source>
        <dbReference type="Pfam" id="PF24125"/>
    </source>
</evidence>
<dbReference type="AlphaFoldDB" id="A0A0D6EV09"/>
<dbReference type="GO" id="GO:0044874">
    <property type="term" value="P:lipoprotein localization to outer membrane"/>
    <property type="evidence" value="ECO:0007669"/>
    <property type="project" value="UniProtKB-UniRule"/>
</dbReference>
<dbReference type="InterPro" id="IPR004564">
    <property type="entry name" value="OM_lipoprot_carrier_LolA-like"/>
</dbReference>
<evidence type="ECO:0000313" key="12">
    <source>
        <dbReference type="EMBL" id="CEZ19560.1"/>
    </source>
</evidence>
<comment type="subcellular location">
    <subcellularLocation>
        <location evidence="1 10">Periplasm</location>
    </subcellularLocation>
</comment>
<dbReference type="InterPro" id="IPR056203">
    <property type="entry name" value="Cds6_C"/>
</dbReference>
<keyword evidence="7 10" id="KW-0574">Periplasm</keyword>
<dbReference type="Pfam" id="PF24125">
    <property type="entry name" value="Cds6_C"/>
    <property type="match status" value="1"/>
</dbReference>
<evidence type="ECO:0000313" key="13">
    <source>
        <dbReference type="Proteomes" id="UP000064007"/>
    </source>
</evidence>
<dbReference type="RefSeq" id="WP_052734627.1">
    <property type="nucleotide sequence ID" value="NZ_LN827929.1"/>
</dbReference>
<dbReference type="Gene3D" id="3.10.450.50">
    <property type="match status" value="1"/>
</dbReference>
<dbReference type="SUPFAM" id="SSF89392">
    <property type="entry name" value="Prokaryotic lipoproteins and lipoprotein localization factors"/>
    <property type="match status" value="1"/>
</dbReference>
<dbReference type="NCBIfam" id="TIGR00547">
    <property type="entry name" value="lolA"/>
    <property type="match status" value="1"/>
</dbReference>
<dbReference type="Proteomes" id="UP000064007">
    <property type="component" value="Chromosome 1"/>
</dbReference>
<dbReference type="PANTHER" id="PTHR35869">
    <property type="entry name" value="OUTER-MEMBRANE LIPOPROTEIN CARRIER PROTEIN"/>
    <property type="match status" value="1"/>
</dbReference>
<evidence type="ECO:0000256" key="4">
    <source>
        <dbReference type="ARBA" id="ARBA00014035"/>
    </source>
</evidence>
<protein>
    <recommendedName>
        <fullName evidence="4 10">Outer-membrane lipoprotein carrier protein</fullName>
    </recommendedName>
</protein>